<reference evidence="2" key="2">
    <citation type="journal article" date="2015" name="Fish Shellfish Immunol.">
        <title>Early steps in the European eel (Anguilla anguilla)-Vibrio vulnificus interaction in the gills: Role of the RtxA13 toxin.</title>
        <authorList>
            <person name="Callol A."/>
            <person name="Pajuelo D."/>
            <person name="Ebbesson L."/>
            <person name="Teles M."/>
            <person name="MacKenzie S."/>
            <person name="Amaro C."/>
        </authorList>
    </citation>
    <scope>NUCLEOTIDE SEQUENCE</scope>
</reference>
<evidence type="ECO:0000313" key="2">
    <source>
        <dbReference type="EMBL" id="JAH66554.1"/>
    </source>
</evidence>
<sequence length="22" mass="2517">MTGVPLTHQHTHYNSPVTLRKV</sequence>
<proteinExistence type="predicted"/>
<evidence type="ECO:0000256" key="1">
    <source>
        <dbReference type="SAM" id="MobiDB-lite"/>
    </source>
</evidence>
<dbReference type="AlphaFoldDB" id="A0A0E9UL33"/>
<name>A0A0E9UL33_ANGAN</name>
<feature type="region of interest" description="Disordered" evidence="1">
    <location>
        <begin position="1"/>
        <end position="22"/>
    </location>
</feature>
<dbReference type="EMBL" id="GBXM01042023">
    <property type="protein sequence ID" value="JAH66554.1"/>
    <property type="molecule type" value="Transcribed_RNA"/>
</dbReference>
<organism evidence="2">
    <name type="scientific">Anguilla anguilla</name>
    <name type="common">European freshwater eel</name>
    <name type="synonym">Muraena anguilla</name>
    <dbReference type="NCBI Taxonomy" id="7936"/>
    <lineage>
        <taxon>Eukaryota</taxon>
        <taxon>Metazoa</taxon>
        <taxon>Chordata</taxon>
        <taxon>Craniata</taxon>
        <taxon>Vertebrata</taxon>
        <taxon>Euteleostomi</taxon>
        <taxon>Actinopterygii</taxon>
        <taxon>Neopterygii</taxon>
        <taxon>Teleostei</taxon>
        <taxon>Anguilliformes</taxon>
        <taxon>Anguillidae</taxon>
        <taxon>Anguilla</taxon>
    </lineage>
</organism>
<feature type="compositionally biased region" description="Polar residues" evidence="1">
    <location>
        <begin position="12"/>
        <end position="22"/>
    </location>
</feature>
<reference evidence="2" key="1">
    <citation type="submission" date="2014-11" db="EMBL/GenBank/DDBJ databases">
        <authorList>
            <person name="Amaro Gonzalez C."/>
        </authorList>
    </citation>
    <scope>NUCLEOTIDE SEQUENCE</scope>
</reference>
<protein>
    <submittedName>
        <fullName evidence="2">Uncharacterized protein</fullName>
    </submittedName>
</protein>
<accession>A0A0E9UL33</accession>
<dbReference type="EMBL" id="GBXM01027538">
    <property type="protein sequence ID" value="JAH81039.1"/>
    <property type="molecule type" value="Transcribed_RNA"/>
</dbReference>